<dbReference type="InterPro" id="IPR011727">
    <property type="entry name" value="CHP02117"/>
</dbReference>
<evidence type="ECO:0000313" key="2">
    <source>
        <dbReference type="EMBL" id="AFY30457.1"/>
    </source>
</evidence>
<dbReference type="EMBL" id="CP003495">
    <property type="protein sequence ID" value="AFY30457.1"/>
    <property type="molecule type" value="Genomic_DNA"/>
</dbReference>
<proteinExistence type="predicted"/>
<accession>K9PAS4</accession>
<protein>
    <recommendedName>
        <fullName evidence="4">DUF2459 domain-containing protein</fullName>
    </recommendedName>
</protein>
<feature type="region of interest" description="Disordered" evidence="1">
    <location>
        <begin position="214"/>
        <end position="244"/>
    </location>
</feature>
<evidence type="ECO:0008006" key="4">
    <source>
        <dbReference type="Google" id="ProtNLM"/>
    </source>
</evidence>
<name>K9PAS4_CYAGP</name>
<dbReference type="Proteomes" id="UP000010388">
    <property type="component" value="Chromosome"/>
</dbReference>
<reference evidence="3" key="1">
    <citation type="journal article" date="2013" name="Proc. Natl. Acad. Sci. U.S.A.">
        <title>Improving the coverage of the cyanobacterial phylum using diversity-driven genome sequencing.</title>
        <authorList>
            <person name="Shih P.M."/>
            <person name="Wu D."/>
            <person name="Latifi A."/>
            <person name="Axen S.D."/>
            <person name="Fewer D.P."/>
            <person name="Talla E."/>
            <person name="Calteau A."/>
            <person name="Cai F."/>
            <person name="Tandeau de Marsac N."/>
            <person name="Rippka R."/>
            <person name="Herdman M."/>
            <person name="Sivonen K."/>
            <person name="Coursin T."/>
            <person name="Laurent T."/>
            <person name="Goodwin L."/>
            <person name="Nolan M."/>
            <person name="Davenport K.W."/>
            <person name="Han C.S."/>
            <person name="Rubin E.M."/>
            <person name="Eisen J.A."/>
            <person name="Woyke T."/>
            <person name="Gugger M."/>
            <person name="Kerfeld C.A."/>
        </authorList>
    </citation>
    <scope>NUCLEOTIDE SEQUENCE [LARGE SCALE GENOMIC DNA]</scope>
    <source>
        <strain evidence="3">ATCC 27147 / PCC 6307</strain>
    </source>
</reference>
<dbReference type="RefSeq" id="WP_015110890.1">
    <property type="nucleotide sequence ID" value="NC_019675.1"/>
</dbReference>
<sequence length="244" mass="26396">MLLLSVLLELVGRHLLHVVVVHEPRAPLVRLPQPPVGRYTVLVADWGHHTSIVVQQPPGWRLGPPGAEAAPFLEFAWGDRRYFHGGERGPQDLVAALFLPTDSVLFLAGHPDPPRLAGTVAVWERQVESPTLQALLNTLERSARRDRDGARLPALPRRPGQGGRFVPAHGAYLWTRNCNGWTVGRLQEAGLATGATGVVVAAQVPGRLVGFRPVADQDKSSSPTVSVALHTRRSHGLSLPHSPA</sequence>
<dbReference type="AlphaFoldDB" id="K9PAS4"/>
<evidence type="ECO:0000313" key="3">
    <source>
        <dbReference type="Proteomes" id="UP000010388"/>
    </source>
</evidence>
<dbReference type="OrthoDB" id="211174at2"/>
<organism evidence="2 3">
    <name type="scientific">Cyanobium gracile (strain ATCC 27147 / PCC 6307)</name>
    <dbReference type="NCBI Taxonomy" id="292564"/>
    <lineage>
        <taxon>Bacteria</taxon>
        <taxon>Bacillati</taxon>
        <taxon>Cyanobacteriota</taxon>
        <taxon>Cyanophyceae</taxon>
        <taxon>Synechococcales</taxon>
        <taxon>Prochlorococcaceae</taxon>
        <taxon>Cyanobium</taxon>
    </lineage>
</organism>
<evidence type="ECO:0000256" key="1">
    <source>
        <dbReference type="SAM" id="MobiDB-lite"/>
    </source>
</evidence>
<gene>
    <name evidence="2" type="ordered locus">Cyagr_3394</name>
</gene>
<dbReference type="HOGENOM" id="CLU_1136574_0_0_3"/>
<dbReference type="Pfam" id="PF09601">
    <property type="entry name" value="DUF2459"/>
    <property type="match status" value="1"/>
</dbReference>
<dbReference type="KEGG" id="cgc:Cyagr_3394"/>